<organism evidence="1 2">
    <name type="scientific">Marchantia polymorpha</name>
    <name type="common">Common liverwort</name>
    <name type="synonym">Marchantia aquatica</name>
    <dbReference type="NCBI Taxonomy" id="3197"/>
    <lineage>
        <taxon>Eukaryota</taxon>
        <taxon>Viridiplantae</taxon>
        <taxon>Streptophyta</taxon>
        <taxon>Embryophyta</taxon>
        <taxon>Marchantiophyta</taxon>
        <taxon>Marchantiopsida</taxon>
        <taxon>Marchantiidae</taxon>
        <taxon>Marchantiales</taxon>
        <taxon>Marchantiaceae</taxon>
        <taxon>Marchantia</taxon>
    </lineage>
</organism>
<proteinExistence type="predicted"/>
<protein>
    <submittedName>
        <fullName evidence="1">Uncharacterized protein</fullName>
    </submittedName>
</protein>
<name>A0A2R6WTU6_MARPO</name>
<evidence type="ECO:0000313" key="2">
    <source>
        <dbReference type="Proteomes" id="UP000244005"/>
    </source>
</evidence>
<keyword evidence="2" id="KW-1185">Reference proteome</keyword>
<evidence type="ECO:0000313" key="1">
    <source>
        <dbReference type="EMBL" id="PTQ37280.1"/>
    </source>
</evidence>
<gene>
    <name evidence="1" type="ORF">MARPO_0058s0066</name>
</gene>
<reference evidence="2" key="1">
    <citation type="journal article" date="2017" name="Cell">
        <title>Insights into land plant evolution garnered from the Marchantia polymorpha genome.</title>
        <authorList>
            <person name="Bowman J.L."/>
            <person name="Kohchi T."/>
            <person name="Yamato K.T."/>
            <person name="Jenkins J."/>
            <person name="Shu S."/>
            <person name="Ishizaki K."/>
            <person name="Yamaoka S."/>
            <person name="Nishihama R."/>
            <person name="Nakamura Y."/>
            <person name="Berger F."/>
            <person name="Adam C."/>
            <person name="Aki S.S."/>
            <person name="Althoff F."/>
            <person name="Araki T."/>
            <person name="Arteaga-Vazquez M.A."/>
            <person name="Balasubrmanian S."/>
            <person name="Barry K."/>
            <person name="Bauer D."/>
            <person name="Boehm C.R."/>
            <person name="Briginshaw L."/>
            <person name="Caballero-Perez J."/>
            <person name="Catarino B."/>
            <person name="Chen F."/>
            <person name="Chiyoda S."/>
            <person name="Chovatia M."/>
            <person name="Davies K.M."/>
            <person name="Delmans M."/>
            <person name="Demura T."/>
            <person name="Dierschke T."/>
            <person name="Dolan L."/>
            <person name="Dorantes-Acosta A.E."/>
            <person name="Eklund D.M."/>
            <person name="Florent S.N."/>
            <person name="Flores-Sandoval E."/>
            <person name="Fujiyama A."/>
            <person name="Fukuzawa H."/>
            <person name="Galik B."/>
            <person name="Grimanelli D."/>
            <person name="Grimwood J."/>
            <person name="Grossniklaus U."/>
            <person name="Hamada T."/>
            <person name="Haseloff J."/>
            <person name="Hetherington A.J."/>
            <person name="Higo A."/>
            <person name="Hirakawa Y."/>
            <person name="Hundley H.N."/>
            <person name="Ikeda Y."/>
            <person name="Inoue K."/>
            <person name="Inoue S.I."/>
            <person name="Ishida S."/>
            <person name="Jia Q."/>
            <person name="Kakita M."/>
            <person name="Kanazawa T."/>
            <person name="Kawai Y."/>
            <person name="Kawashima T."/>
            <person name="Kennedy M."/>
            <person name="Kinose K."/>
            <person name="Kinoshita T."/>
            <person name="Kohara Y."/>
            <person name="Koide E."/>
            <person name="Komatsu K."/>
            <person name="Kopischke S."/>
            <person name="Kubo M."/>
            <person name="Kyozuka J."/>
            <person name="Lagercrantz U."/>
            <person name="Lin S.S."/>
            <person name="Lindquist E."/>
            <person name="Lipzen A.M."/>
            <person name="Lu C.W."/>
            <person name="De Luna E."/>
            <person name="Martienssen R.A."/>
            <person name="Minamino N."/>
            <person name="Mizutani M."/>
            <person name="Mizutani M."/>
            <person name="Mochizuki N."/>
            <person name="Monte I."/>
            <person name="Mosher R."/>
            <person name="Nagasaki H."/>
            <person name="Nakagami H."/>
            <person name="Naramoto S."/>
            <person name="Nishitani K."/>
            <person name="Ohtani M."/>
            <person name="Okamoto T."/>
            <person name="Okumura M."/>
            <person name="Phillips J."/>
            <person name="Pollak B."/>
            <person name="Reinders A."/>
            <person name="Rovekamp M."/>
            <person name="Sano R."/>
            <person name="Sawa S."/>
            <person name="Schmid M.W."/>
            <person name="Shirakawa M."/>
            <person name="Solano R."/>
            <person name="Spunde A."/>
            <person name="Suetsugu N."/>
            <person name="Sugano S."/>
            <person name="Sugiyama A."/>
            <person name="Sun R."/>
            <person name="Suzuki Y."/>
            <person name="Takenaka M."/>
            <person name="Takezawa D."/>
            <person name="Tomogane H."/>
            <person name="Tsuzuki M."/>
            <person name="Ueda T."/>
            <person name="Umeda M."/>
            <person name="Ward J.M."/>
            <person name="Watanabe Y."/>
            <person name="Yazaki K."/>
            <person name="Yokoyama R."/>
            <person name="Yoshitake Y."/>
            <person name="Yotsui I."/>
            <person name="Zachgo S."/>
            <person name="Schmutz J."/>
        </authorList>
    </citation>
    <scope>NUCLEOTIDE SEQUENCE [LARGE SCALE GENOMIC DNA]</scope>
    <source>
        <strain evidence="2">Tak-1</strain>
    </source>
</reference>
<sequence>MRSLTSNMPDLEHRNICCHSQRVKLGSLALTSSVVCHTLSLQFVGGPVQRLLLRTLWARHEDFCRHFLRTKLSVDSVCDLVFSPLLVWQSGPPFDAACSLACARQMRFPSSVWRAWNNANSCFVSSF</sequence>
<dbReference type="EMBL" id="KZ772730">
    <property type="protein sequence ID" value="PTQ37280.1"/>
    <property type="molecule type" value="Genomic_DNA"/>
</dbReference>
<dbReference type="Proteomes" id="UP000244005">
    <property type="component" value="Unassembled WGS sequence"/>
</dbReference>
<dbReference type="AlphaFoldDB" id="A0A2R6WTU6"/>
<accession>A0A2R6WTU6</accession>